<organism evidence="1">
    <name type="scientific">bioreactor metagenome</name>
    <dbReference type="NCBI Taxonomy" id="1076179"/>
    <lineage>
        <taxon>unclassified sequences</taxon>
        <taxon>metagenomes</taxon>
        <taxon>ecological metagenomes</taxon>
    </lineage>
</organism>
<protein>
    <submittedName>
        <fullName evidence="1">Uncharacterized protein</fullName>
    </submittedName>
</protein>
<accession>A0A645GY29</accession>
<evidence type="ECO:0000313" key="1">
    <source>
        <dbReference type="EMBL" id="MPN31300.1"/>
    </source>
</evidence>
<dbReference type="EMBL" id="VSSQ01082783">
    <property type="protein sequence ID" value="MPN31300.1"/>
    <property type="molecule type" value="Genomic_DNA"/>
</dbReference>
<gene>
    <name evidence="1" type="ORF">SDC9_178774</name>
</gene>
<sequence>MFEKIIGLIFSKRLKNQLKKQQRQQRFVNYNNAQSIFLLFESDFAEKNVEVRRIIQKLTADGKKVTAWGYTDKKLTSTPILPDFRIINKKEIDFSQRPHESVLSELAENKFDVMIDLTEKEIFPLQYIALYVTADFKTGIKRNHSKIYDFMMDMNGIANQSEENLVDINATFIYNQIIFYLKSIQTSD</sequence>
<reference evidence="1" key="1">
    <citation type="submission" date="2019-08" db="EMBL/GenBank/DDBJ databases">
        <authorList>
            <person name="Kucharzyk K."/>
            <person name="Murdoch R.W."/>
            <person name="Higgins S."/>
            <person name="Loffler F."/>
        </authorList>
    </citation>
    <scope>NUCLEOTIDE SEQUENCE</scope>
</reference>
<dbReference type="AlphaFoldDB" id="A0A645GY29"/>
<dbReference type="Pfam" id="PF21857">
    <property type="entry name" value="DUF6913"/>
    <property type="match status" value="1"/>
</dbReference>
<comment type="caution">
    <text evidence="1">The sequence shown here is derived from an EMBL/GenBank/DDBJ whole genome shotgun (WGS) entry which is preliminary data.</text>
</comment>
<proteinExistence type="predicted"/>
<dbReference type="InterPro" id="IPR054207">
    <property type="entry name" value="DUF6913"/>
</dbReference>
<name>A0A645GY29_9ZZZZ</name>